<evidence type="ECO:0000256" key="2">
    <source>
        <dbReference type="ARBA" id="ARBA00022490"/>
    </source>
</evidence>
<dbReference type="InterPro" id="IPR050181">
    <property type="entry name" value="Cold_shock_domain"/>
</dbReference>
<dbReference type="RefSeq" id="WP_056861884.1">
    <property type="nucleotide sequence ID" value="NZ_LKEF01000013.1"/>
</dbReference>
<dbReference type="AlphaFoldDB" id="A0A0W0I0U5"/>
<name>A0A0W0I0U5_PSEFL</name>
<dbReference type="SMART" id="SM00357">
    <property type="entry name" value="CSP"/>
    <property type="match status" value="1"/>
</dbReference>
<dbReference type="InterPro" id="IPR011129">
    <property type="entry name" value="CSD"/>
</dbReference>
<comment type="subcellular location">
    <subcellularLocation>
        <location evidence="1">Cytoplasm</location>
    </subcellularLocation>
</comment>
<accession>A0A0W0I0U5</accession>
<dbReference type="Gene3D" id="2.40.50.140">
    <property type="entry name" value="Nucleic acid-binding proteins"/>
    <property type="match status" value="1"/>
</dbReference>
<keyword evidence="2" id="KW-0963">Cytoplasm</keyword>
<feature type="region of interest" description="Disordered" evidence="3">
    <location>
        <begin position="81"/>
        <end position="103"/>
    </location>
</feature>
<dbReference type="GO" id="GO:0005829">
    <property type="term" value="C:cytosol"/>
    <property type="evidence" value="ECO:0007669"/>
    <property type="project" value="UniProtKB-ARBA"/>
</dbReference>
<feature type="compositionally biased region" description="Basic and acidic residues" evidence="3">
    <location>
        <begin position="82"/>
        <end position="91"/>
    </location>
</feature>
<organism evidence="5 6">
    <name type="scientific">Pseudomonas fluorescens ICMP 11288</name>
    <dbReference type="NCBI Taxonomy" id="1198309"/>
    <lineage>
        <taxon>Bacteria</taxon>
        <taxon>Pseudomonadati</taxon>
        <taxon>Pseudomonadota</taxon>
        <taxon>Gammaproteobacteria</taxon>
        <taxon>Pseudomonadales</taxon>
        <taxon>Pseudomonadaceae</taxon>
        <taxon>Pseudomonas</taxon>
    </lineage>
</organism>
<dbReference type="CDD" id="cd04458">
    <property type="entry name" value="CSP_CDS"/>
    <property type="match status" value="1"/>
</dbReference>
<evidence type="ECO:0000313" key="6">
    <source>
        <dbReference type="Proteomes" id="UP000054197"/>
    </source>
</evidence>
<comment type="caution">
    <text evidence="5">The sequence shown here is derived from an EMBL/GenBank/DDBJ whole genome shotgun (WGS) entry which is preliminary data.</text>
</comment>
<dbReference type="EMBL" id="LKEF01000013">
    <property type="protein sequence ID" value="KTB66756.1"/>
    <property type="molecule type" value="Genomic_DNA"/>
</dbReference>
<dbReference type="SUPFAM" id="SSF50249">
    <property type="entry name" value="Nucleic acid-binding proteins"/>
    <property type="match status" value="1"/>
</dbReference>
<evidence type="ECO:0000259" key="4">
    <source>
        <dbReference type="PROSITE" id="PS51857"/>
    </source>
</evidence>
<dbReference type="PROSITE" id="PS51857">
    <property type="entry name" value="CSD_2"/>
    <property type="match status" value="1"/>
</dbReference>
<dbReference type="InterPro" id="IPR002059">
    <property type="entry name" value="CSP_DNA-bd"/>
</dbReference>
<dbReference type="PRINTS" id="PR00050">
    <property type="entry name" value="COLDSHOCK"/>
</dbReference>
<dbReference type="Pfam" id="PF00313">
    <property type="entry name" value="CSD"/>
    <property type="match status" value="1"/>
</dbReference>
<dbReference type="FunFam" id="2.40.50.140:FF:000006">
    <property type="entry name" value="Cold shock protein CspC"/>
    <property type="match status" value="1"/>
</dbReference>
<dbReference type="Proteomes" id="UP000054197">
    <property type="component" value="Unassembled WGS sequence"/>
</dbReference>
<sequence>MSGVKISGKVKWFNNAKGYGFIIADSNPYEDLFAHFSAITMDGYKTLKAGQPVEFDIIQGPKGMHAVAICTACAAAPGTAHDQSHETKAKADQPSQSKKKQPA</sequence>
<dbReference type="PANTHER" id="PTHR11544">
    <property type="entry name" value="COLD SHOCK DOMAIN CONTAINING PROTEINS"/>
    <property type="match status" value="1"/>
</dbReference>
<evidence type="ECO:0000256" key="1">
    <source>
        <dbReference type="ARBA" id="ARBA00004496"/>
    </source>
</evidence>
<dbReference type="GO" id="GO:0003676">
    <property type="term" value="F:nucleic acid binding"/>
    <property type="evidence" value="ECO:0007669"/>
    <property type="project" value="InterPro"/>
</dbReference>
<proteinExistence type="predicted"/>
<gene>
    <name evidence="5" type="ORF">AO063_12560</name>
</gene>
<dbReference type="InterPro" id="IPR012340">
    <property type="entry name" value="NA-bd_OB-fold"/>
</dbReference>
<feature type="domain" description="CSD" evidence="4">
    <location>
        <begin position="5"/>
        <end position="71"/>
    </location>
</feature>
<evidence type="ECO:0000256" key="3">
    <source>
        <dbReference type="SAM" id="MobiDB-lite"/>
    </source>
</evidence>
<reference evidence="5 6" key="1">
    <citation type="submission" date="2015-09" db="EMBL/GenBank/DDBJ databases">
        <title>Genome sequence of ICMP 11288.</title>
        <authorList>
            <person name="Visnovsky S."/>
            <person name="Lu A."/>
            <person name="Panda P."/>
            <person name="Pitman A."/>
        </authorList>
    </citation>
    <scope>NUCLEOTIDE SEQUENCE [LARGE SCALE GENOMIC DNA]</scope>
    <source>
        <strain evidence="5 6">ICMP 11288</strain>
    </source>
</reference>
<evidence type="ECO:0000313" key="5">
    <source>
        <dbReference type="EMBL" id="KTB66756.1"/>
    </source>
</evidence>
<protein>
    <submittedName>
        <fullName evidence="5">Cold-shock protein</fullName>
    </submittedName>
</protein>